<feature type="transmembrane region" description="Helical" evidence="1">
    <location>
        <begin position="48"/>
        <end position="67"/>
    </location>
</feature>
<evidence type="ECO:0000256" key="1">
    <source>
        <dbReference type="SAM" id="Phobius"/>
    </source>
</evidence>
<protein>
    <submittedName>
        <fullName evidence="2">Uncharacterized protein</fullName>
    </submittedName>
</protein>
<dbReference type="EMBL" id="BAABBN010000004">
    <property type="protein sequence ID" value="GAA3918888.1"/>
    <property type="molecule type" value="Genomic_DNA"/>
</dbReference>
<gene>
    <name evidence="2" type="ORF">GCM10022277_12750</name>
</gene>
<keyword evidence="1" id="KW-1133">Transmembrane helix</keyword>
<sequence>MEDRAEDKVVSEELESFHDRVLTKTAIKSILWLLMAYGITYFFPEQTWVWYIVAIFIGIAVSFALFIKYAAYKAAENESNT</sequence>
<reference evidence="3" key="1">
    <citation type="journal article" date="2019" name="Int. J. Syst. Evol. Microbiol.">
        <title>The Global Catalogue of Microorganisms (GCM) 10K type strain sequencing project: providing services to taxonomists for standard genome sequencing and annotation.</title>
        <authorList>
            <consortium name="The Broad Institute Genomics Platform"/>
            <consortium name="The Broad Institute Genome Sequencing Center for Infectious Disease"/>
            <person name="Wu L."/>
            <person name="Ma J."/>
        </authorList>
    </citation>
    <scope>NUCLEOTIDE SEQUENCE [LARGE SCALE GENOMIC DNA]</scope>
    <source>
        <strain evidence="3">JCM 17551</strain>
    </source>
</reference>
<organism evidence="2 3">
    <name type="scientific">Litoribacillus peritrichatus</name>
    <dbReference type="NCBI Taxonomy" id="718191"/>
    <lineage>
        <taxon>Bacteria</taxon>
        <taxon>Pseudomonadati</taxon>
        <taxon>Pseudomonadota</taxon>
        <taxon>Gammaproteobacteria</taxon>
        <taxon>Oceanospirillales</taxon>
        <taxon>Oceanospirillaceae</taxon>
        <taxon>Litoribacillus</taxon>
    </lineage>
</organism>
<keyword evidence="3" id="KW-1185">Reference proteome</keyword>
<accession>A0ABP7MBJ1</accession>
<comment type="caution">
    <text evidence="2">The sequence shown here is derived from an EMBL/GenBank/DDBJ whole genome shotgun (WGS) entry which is preliminary data.</text>
</comment>
<keyword evidence="1" id="KW-0812">Transmembrane</keyword>
<feature type="transmembrane region" description="Helical" evidence="1">
    <location>
        <begin position="21"/>
        <end position="42"/>
    </location>
</feature>
<dbReference type="Proteomes" id="UP001501565">
    <property type="component" value="Unassembled WGS sequence"/>
</dbReference>
<proteinExistence type="predicted"/>
<dbReference type="RefSeq" id="WP_344796638.1">
    <property type="nucleotide sequence ID" value="NZ_BAABBN010000004.1"/>
</dbReference>
<keyword evidence="1" id="KW-0472">Membrane</keyword>
<name>A0ABP7MBJ1_9GAMM</name>
<evidence type="ECO:0000313" key="3">
    <source>
        <dbReference type="Proteomes" id="UP001501565"/>
    </source>
</evidence>
<evidence type="ECO:0000313" key="2">
    <source>
        <dbReference type="EMBL" id="GAA3918888.1"/>
    </source>
</evidence>